<accession>A0A0S4QGC1</accession>
<dbReference type="AlphaFoldDB" id="A0A0S4QGC1"/>
<sequence length="347" mass="38653">MTRVGNVEEAPVVTDDRVSGGRERVGVVGPLGFDSFAENIVECLPDIGVQPISLGPAVPTPNGWAGRPVLALRSALDRIDVAYQRQIVERAEREGVSAVIAISALLPQTVRSLRRLGIRVCLWFPDCVANLGRQQFLLGDYDALFFKDPLLTTRLVDVLGLPAHYLPEACNPARHRPPGSVEEKPYVVFAGNMYPSRARLITELIRYGVEVQIYGPPIPRWLRDERLVRRHTGRYVAGVEKAKVFREALAVVNALHPAEMTSVNCRLFEAAACGAVVLCERRPPLESLYEEDREVLGFTTFEELIGRIKWCTGDRPAARSIGDAATVRSHRDHTYQARLTQLLEILW</sequence>
<keyword evidence="3" id="KW-1185">Reference proteome</keyword>
<organism evidence="2 3">
    <name type="scientific">Parafrankia irregularis</name>
    <dbReference type="NCBI Taxonomy" id="795642"/>
    <lineage>
        <taxon>Bacteria</taxon>
        <taxon>Bacillati</taxon>
        <taxon>Actinomycetota</taxon>
        <taxon>Actinomycetes</taxon>
        <taxon>Frankiales</taxon>
        <taxon>Frankiaceae</taxon>
        <taxon>Parafrankia</taxon>
    </lineage>
</organism>
<dbReference type="GO" id="GO:0016740">
    <property type="term" value="F:transferase activity"/>
    <property type="evidence" value="ECO:0007669"/>
    <property type="project" value="UniProtKB-KW"/>
</dbReference>
<protein>
    <submittedName>
        <fullName evidence="2">Glycosyl transferases group 1</fullName>
    </submittedName>
</protein>
<name>A0A0S4QGC1_9ACTN</name>
<dbReference type="SUPFAM" id="SSF53756">
    <property type="entry name" value="UDP-Glycosyltransferase/glycogen phosphorylase"/>
    <property type="match status" value="1"/>
</dbReference>
<dbReference type="Proteomes" id="UP000198802">
    <property type="component" value="Unassembled WGS sequence"/>
</dbReference>
<evidence type="ECO:0000313" key="2">
    <source>
        <dbReference type="EMBL" id="CUU53784.1"/>
    </source>
</evidence>
<gene>
    <name evidence="2" type="ORF">Ga0074812_101282</name>
</gene>
<evidence type="ECO:0000259" key="1">
    <source>
        <dbReference type="Pfam" id="PF13524"/>
    </source>
</evidence>
<evidence type="ECO:0000313" key="3">
    <source>
        <dbReference type="Proteomes" id="UP000198802"/>
    </source>
</evidence>
<keyword evidence="2" id="KW-0808">Transferase</keyword>
<feature type="domain" description="Spore protein YkvP/CgeB glycosyl transferase-like" evidence="1">
    <location>
        <begin position="200"/>
        <end position="344"/>
    </location>
</feature>
<dbReference type="InterPro" id="IPR055259">
    <property type="entry name" value="YkvP/CgeB_Glyco_trans-like"/>
</dbReference>
<reference evidence="3" key="1">
    <citation type="submission" date="2015-11" db="EMBL/GenBank/DDBJ databases">
        <authorList>
            <person name="Varghese N."/>
        </authorList>
    </citation>
    <scope>NUCLEOTIDE SEQUENCE [LARGE SCALE GENOMIC DNA]</scope>
    <source>
        <strain evidence="3">DSM 45899</strain>
    </source>
</reference>
<dbReference type="EMBL" id="FAOZ01000001">
    <property type="protein sequence ID" value="CUU53784.1"/>
    <property type="molecule type" value="Genomic_DNA"/>
</dbReference>
<dbReference type="Pfam" id="PF13524">
    <property type="entry name" value="Glyco_trans_1_2"/>
    <property type="match status" value="1"/>
</dbReference>
<proteinExistence type="predicted"/>